<name>A0A1U7NAA7_9CYAN</name>
<dbReference type="GO" id="GO:0052717">
    <property type="term" value="F:tRNA-specific adenosine-34 deaminase activity"/>
    <property type="evidence" value="ECO:0007669"/>
    <property type="project" value="UniProtKB-UniRule"/>
</dbReference>
<proteinExistence type="inferred from homology"/>
<dbReference type="Proteomes" id="UP000186657">
    <property type="component" value="Unassembled WGS sequence"/>
</dbReference>
<organism evidence="10 11">
    <name type="scientific">Moorena bouillonii PNG</name>
    <dbReference type="NCBI Taxonomy" id="568701"/>
    <lineage>
        <taxon>Bacteria</taxon>
        <taxon>Bacillati</taxon>
        <taxon>Cyanobacteriota</taxon>
        <taxon>Cyanophyceae</taxon>
        <taxon>Coleofasciculales</taxon>
        <taxon>Coleofasciculaceae</taxon>
        <taxon>Moorena</taxon>
    </lineage>
</organism>
<evidence type="ECO:0000313" key="10">
    <source>
        <dbReference type="EMBL" id="OLT62887.1"/>
    </source>
</evidence>
<evidence type="ECO:0000256" key="8">
    <source>
        <dbReference type="HAMAP-Rule" id="MF_00972"/>
    </source>
</evidence>
<keyword evidence="5 8" id="KW-0378">Hydrolase</keyword>
<gene>
    <name evidence="8" type="primary">tadA</name>
    <name evidence="10" type="ORF">BJP37_31480</name>
</gene>
<protein>
    <recommendedName>
        <fullName evidence="8">tRNA-specific adenosine deaminase</fullName>
        <ecNumber evidence="8">3.5.4.33</ecNumber>
    </recommendedName>
</protein>
<evidence type="ECO:0000256" key="5">
    <source>
        <dbReference type="ARBA" id="ARBA00022801"/>
    </source>
</evidence>
<comment type="similarity">
    <text evidence="1">Belongs to the cytidine and deoxycytidylate deaminase family. ADAT2 subfamily.</text>
</comment>
<evidence type="ECO:0000256" key="3">
    <source>
        <dbReference type="ARBA" id="ARBA00022694"/>
    </source>
</evidence>
<keyword evidence="6 8" id="KW-0862">Zinc</keyword>
<dbReference type="RefSeq" id="WP_075905365.1">
    <property type="nucleotide sequence ID" value="NZ_MKZS01000001.1"/>
</dbReference>
<evidence type="ECO:0000256" key="7">
    <source>
        <dbReference type="ARBA" id="ARBA00048045"/>
    </source>
</evidence>
<dbReference type="SUPFAM" id="SSF53927">
    <property type="entry name" value="Cytidine deaminase-like"/>
    <property type="match status" value="1"/>
</dbReference>
<dbReference type="GO" id="GO:0008270">
    <property type="term" value="F:zinc ion binding"/>
    <property type="evidence" value="ECO:0007669"/>
    <property type="project" value="UniProtKB-UniRule"/>
</dbReference>
<feature type="domain" description="CMP/dCMP-type deaminase" evidence="9">
    <location>
        <begin position="2"/>
        <end position="123"/>
    </location>
</feature>
<evidence type="ECO:0000256" key="1">
    <source>
        <dbReference type="ARBA" id="ARBA00010669"/>
    </source>
</evidence>
<dbReference type="PANTHER" id="PTHR11079">
    <property type="entry name" value="CYTOSINE DEAMINASE FAMILY MEMBER"/>
    <property type="match status" value="1"/>
</dbReference>
<reference evidence="10 11" key="1">
    <citation type="submission" date="2016-10" db="EMBL/GenBank/DDBJ databases">
        <title>Comparative genomics uncovers the prolific and rare metabolic potential of the cyanobacterial genus Moorea.</title>
        <authorList>
            <person name="Leao T."/>
            <person name="Castelao G."/>
            <person name="Korobeynikov A."/>
            <person name="Monroe E.A."/>
            <person name="Podell S."/>
            <person name="Glukhov E."/>
            <person name="Allen E."/>
            <person name="Gerwick W.H."/>
            <person name="Gerwick L."/>
        </authorList>
    </citation>
    <scope>NUCLEOTIDE SEQUENCE [LARGE SCALE GENOMIC DNA]</scope>
    <source>
        <strain evidence="10 11">PNG5-198</strain>
    </source>
</reference>
<feature type="active site" description="Proton donor" evidence="8">
    <location>
        <position position="55"/>
    </location>
</feature>
<feature type="binding site" evidence="8">
    <location>
        <position position="86"/>
    </location>
    <ligand>
        <name>Zn(2+)</name>
        <dbReference type="ChEBI" id="CHEBI:29105"/>
        <note>catalytic</note>
    </ligand>
</feature>
<evidence type="ECO:0000259" key="9">
    <source>
        <dbReference type="PROSITE" id="PS51747"/>
    </source>
</evidence>
<dbReference type="InterPro" id="IPR002125">
    <property type="entry name" value="CMP_dCMP_dom"/>
</dbReference>
<dbReference type="EC" id="3.5.4.33" evidence="8"/>
<dbReference type="NCBIfam" id="NF008113">
    <property type="entry name" value="PRK10860.1"/>
    <property type="match status" value="1"/>
</dbReference>
<sequence length="164" mass="17672">MNQHEDYMRLALELAAEARSAGEVPVGALLTLDGRIVGRGRNRSVGDVDPTAHAEVVALRDAARNIGNYRLVGSTMYCTVEPCLMCLGAMIHARVQTVVFGAHDPKAGGTSKLEALREAGTQFNHRFVVIGGVLSEPASEMLVDFFRERREEAEPAACAVHRGA</sequence>
<comment type="cofactor">
    <cofactor evidence="8">
        <name>Zn(2+)</name>
        <dbReference type="ChEBI" id="CHEBI:29105"/>
    </cofactor>
    <text evidence="8">Binds 1 zinc ion per subunit.</text>
</comment>
<dbReference type="HAMAP" id="MF_00972">
    <property type="entry name" value="tRNA_aden_deaminase"/>
    <property type="match status" value="1"/>
</dbReference>
<keyword evidence="3 8" id="KW-0819">tRNA processing</keyword>
<evidence type="ECO:0000256" key="4">
    <source>
        <dbReference type="ARBA" id="ARBA00022723"/>
    </source>
</evidence>
<dbReference type="Pfam" id="PF00383">
    <property type="entry name" value="dCMP_cyt_deam_1"/>
    <property type="match status" value="1"/>
</dbReference>
<comment type="caution">
    <text evidence="10">The sequence shown here is derived from an EMBL/GenBank/DDBJ whole genome shotgun (WGS) entry which is preliminary data.</text>
</comment>
<dbReference type="PROSITE" id="PS00903">
    <property type="entry name" value="CYT_DCMP_DEAMINASES_1"/>
    <property type="match status" value="1"/>
</dbReference>
<dbReference type="PANTHER" id="PTHR11079:SF202">
    <property type="entry name" value="TRNA-SPECIFIC ADENOSINE DEAMINASE"/>
    <property type="match status" value="1"/>
</dbReference>
<evidence type="ECO:0000256" key="6">
    <source>
        <dbReference type="ARBA" id="ARBA00022833"/>
    </source>
</evidence>
<keyword evidence="11" id="KW-1185">Reference proteome</keyword>
<evidence type="ECO:0000256" key="2">
    <source>
        <dbReference type="ARBA" id="ARBA00011738"/>
    </source>
</evidence>
<dbReference type="InterPro" id="IPR028883">
    <property type="entry name" value="tRNA_aden_deaminase"/>
</dbReference>
<dbReference type="InterPro" id="IPR016192">
    <property type="entry name" value="APOBEC/CMP_deaminase_Zn-bd"/>
</dbReference>
<dbReference type="EMBL" id="MKZS01000001">
    <property type="protein sequence ID" value="OLT62887.1"/>
    <property type="molecule type" value="Genomic_DNA"/>
</dbReference>
<accession>A0A1U7NAA7</accession>
<dbReference type="AlphaFoldDB" id="A0A1U7NAA7"/>
<comment type="subunit">
    <text evidence="2 8">Homodimer.</text>
</comment>
<evidence type="ECO:0000313" key="11">
    <source>
        <dbReference type="Proteomes" id="UP000186657"/>
    </source>
</evidence>
<feature type="binding site" evidence="8">
    <location>
        <position position="53"/>
    </location>
    <ligand>
        <name>Zn(2+)</name>
        <dbReference type="ChEBI" id="CHEBI:29105"/>
        <note>catalytic</note>
    </ligand>
</feature>
<comment type="function">
    <text evidence="8">Catalyzes the deamination of adenosine to inosine at the wobble position 34 of tRNA(Arg2).</text>
</comment>
<dbReference type="CDD" id="cd01285">
    <property type="entry name" value="nucleoside_deaminase"/>
    <property type="match status" value="1"/>
</dbReference>
<comment type="catalytic activity">
    <reaction evidence="7 8">
        <text>adenosine(34) in tRNA + H2O + H(+) = inosine(34) in tRNA + NH4(+)</text>
        <dbReference type="Rhea" id="RHEA:43168"/>
        <dbReference type="Rhea" id="RHEA-COMP:10373"/>
        <dbReference type="Rhea" id="RHEA-COMP:10374"/>
        <dbReference type="ChEBI" id="CHEBI:15377"/>
        <dbReference type="ChEBI" id="CHEBI:15378"/>
        <dbReference type="ChEBI" id="CHEBI:28938"/>
        <dbReference type="ChEBI" id="CHEBI:74411"/>
        <dbReference type="ChEBI" id="CHEBI:82852"/>
        <dbReference type="EC" id="3.5.4.33"/>
    </reaction>
</comment>
<dbReference type="Gene3D" id="3.40.140.10">
    <property type="entry name" value="Cytidine Deaminase, domain 2"/>
    <property type="match status" value="1"/>
</dbReference>
<dbReference type="PROSITE" id="PS51747">
    <property type="entry name" value="CYT_DCMP_DEAMINASES_2"/>
    <property type="match status" value="1"/>
</dbReference>
<dbReference type="InterPro" id="IPR016193">
    <property type="entry name" value="Cytidine_deaminase-like"/>
</dbReference>
<dbReference type="GO" id="GO:0002100">
    <property type="term" value="P:tRNA wobble adenosine to inosine editing"/>
    <property type="evidence" value="ECO:0007669"/>
    <property type="project" value="UniProtKB-UniRule"/>
</dbReference>
<feature type="binding site" evidence="8">
    <location>
        <position position="83"/>
    </location>
    <ligand>
        <name>Zn(2+)</name>
        <dbReference type="ChEBI" id="CHEBI:29105"/>
        <note>catalytic</note>
    </ligand>
</feature>
<keyword evidence="4 8" id="KW-0479">Metal-binding</keyword>